<dbReference type="Gene3D" id="3.40.50.1820">
    <property type="entry name" value="alpha/beta hydrolase"/>
    <property type="match status" value="1"/>
</dbReference>
<gene>
    <name evidence="3" type="ORF">GCM10017576_17800</name>
</gene>
<evidence type="ECO:0000313" key="4">
    <source>
        <dbReference type="Proteomes" id="UP001142462"/>
    </source>
</evidence>
<reference evidence="3" key="2">
    <citation type="submission" date="2023-01" db="EMBL/GenBank/DDBJ databases">
        <authorList>
            <person name="Sun Q."/>
            <person name="Evtushenko L."/>
        </authorList>
    </citation>
    <scope>NUCLEOTIDE SEQUENCE</scope>
    <source>
        <strain evidence="3">VKM Ac-1020</strain>
    </source>
</reference>
<name>A0A9W6H346_9MICO</name>
<dbReference type="AlphaFoldDB" id="A0A9W6H346"/>
<keyword evidence="1 3" id="KW-0378">Hydrolase</keyword>
<dbReference type="Pfam" id="PF00561">
    <property type="entry name" value="Abhydrolase_1"/>
    <property type="match status" value="1"/>
</dbReference>
<keyword evidence="4" id="KW-1185">Reference proteome</keyword>
<dbReference type="GO" id="GO:0016787">
    <property type="term" value="F:hydrolase activity"/>
    <property type="evidence" value="ECO:0007669"/>
    <property type="project" value="UniProtKB-KW"/>
</dbReference>
<protein>
    <submittedName>
        <fullName evidence="3">Hydrolase</fullName>
    </submittedName>
</protein>
<feature type="domain" description="AB hydrolase-1" evidence="2">
    <location>
        <begin position="6"/>
        <end position="161"/>
    </location>
</feature>
<sequence>MTDSRPAVVLMHGWPVTRLHWRRLAPALADAGFAVVELDLPGLGAPVPPELPDLAKQSLAEWMHDALRRRGLARYAVIGHDWGGTVGTLLAATGPDTVNALVIEEEILPGVDVAIPAPGSDHYPSWHGPFNRAAGLAESLVPGRERAYYGGFLAQSAGPHPLDPQIVDEYVAAYVGEERLAASLSYYRTAEVDARAVRRIADDPIRTPVLALGGEFGMGSAVEEGMRGLANHVTGRVLPGAGHYPAEQNPDAVIDTVIPFLRAHAD</sequence>
<dbReference type="InterPro" id="IPR000639">
    <property type="entry name" value="Epox_hydrolase-like"/>
</dbReference>
<dbReference type="PANTHER" id="PTHR43329">
    <property type="entry name" value="EPOXIDE HYDROLASE"/>
    <property type="match status" value="1"/>
</dbReference>
<dbReference type="PRINTS" id="PR00412">
    <property type="entry name" value="EPOXHYDRLASE"/>
</dbReference>
<reference evidence="3" key="1">
    <citation type="journal article" date="2014" name="Int. J. Syst. Evol. Microbiol.">
        <title>Complete genome sequence of Corynebacterium casei LMG S-19264T (=DSM 44701T), isolated from a smear-ripened cheese.</title>
        <authorList>
            <consortium name="US DOE Joint Genome Institute (JGI-PGF)"/>
            <person name="Walter F."/>
            <person name="Albersmeier A."/>
            <person name="Kalinowski J."/>
            <person name="Ruckert C."/>
        </authorList>
    </citation>
    <scope>NUCLEOTIDE SEQUENCE</scope>
    <source>
        <strain evidence="3">VKM Ac-1020</strain>
    </source>
</reference>
<evidence type="ECO:0000256" key="1">
    <source>
        <dbReference type="ARBA" id="ARBA00022801"/>
    </source>
</evidence>
<comment type="caution">
    <text evidence="3">The sequence shown here is derived from an EMBL/GenBank/DDBJ whole genome shotgun (WGS) entry which is preliminary data.</text>
</comment>
<accession>A0A9W6H346</accession>
<dbReference type="InterPro" id="IPR000073">
    <property type="entry name" value="AB_hydrolase_1"/>
</dbReference>
<evidence type="ECO:0000259" key="2">
    <source>
        <dbReference type="Pfam" id="PF00561"/>
    </source>
</evidence>
<proteinExistence type="predicted"/>
<dbReference type="SUPFAM" id="SSF53474">
    <property type="entry name" value="alpha/beta-Hydrolases"/>
    <property type="match status" value="1"/>
</dbReference>
<dbReference type="Proteomes" id="UP001142462">
    <property type="component" value="Unassembled WGS sequence"/>
</dbReference>
<dbReference type="InterPro" id="IPR029058">
    <property type="entry name" value="AB_hydrolase_fold"/>
</dbReference>
<dbReference type="EMBL" id="BSEJ01000007">
    <property type="protein sequence ID" value="GLJ61650.1"/>
    <property type="molecule type" value="Genomic_DNA"/>
</dbReference>
<organism evidence="3 4">
    <name type="scientific">Microbacterium barkeri</name>
    <dbReference type="NCBI Taxonomy" id="33917"/>
    <lineage>
        <taxon>Bacteria</taxon>
        <taxon>Bacillati</taxon>
        <taxon>Actinomycetota</taxon>
        <taxon>Actinomycetes</taxon>
        <taxon>Micrococcales</taxon>
        <taxon>Microbacteriaceae</taxon>
        <taxon>Microbacterium</taxon>
    </lineage>
</organism>
<dbReference type="RefSeq" id="WP_271173358.1">
    <property type="nucleotide sequence ID" value="NZ_BSEJ01000007.1"/>
</dbReference>
<evidence type="ECO:0000313" key="3">
    <source>
        <dbReference type="EMBL" id="GLJ61650.1"/>
    </source>
</evidence>